<name>A0A367J5A4_RHIST</name>
<evidence type="ECO:0000256" key="1">
    <source>
        <dbReference type="SAM" id="MobiDB-lite"/>
    </source>
</evidence>
<dbReference type="EMBL" id="PJQM01004249">
    <property type="protein sequence ID" value="RCH85144.1"/>
    <property type="molecule type" value="Genomic_DNA"/>
</dbReference>
<dbReference type="AlphaFoldDB" id="A0A367J5A4"/>
<feature type="region of interest" description="Disordered" evidence="1">
    <location>
        <begin position="1"/>
        <end position="26"/>
    </location>
</feature>
<gene>
    <name evidence="2" type="ORF">CU098_000675</name>
</gene>
<proteinExistence type="predicted"/>
<dbReference type="STRING" id="4846.A0A367J5A4"/>
<evidence type="ECO:0000313" key="2">
    <source>
        <dbReference type="EMBL" id="RCH85144.1"/>
    </source>
</evidence>
<comment type="caution">
    <text evidence="2">The sequence shown here is derived from an EMBL/GenBank/DDBJ whole genome shotgun (WGS) entry which is preliminary data.</text>
</comment>
<keyword evidence="3" id="KW-1185">Reference proteome</keyword>
<accession>A0A367J5A4</accession>
<organism evidence="2 3">
    <name type="scientific">Rhizopus stolonifer</name>
    <name type="common">Rhizopus nigricans</name>
    <dbReference type="NCBI Taxonomy" id="4846"/>
    <lineage>
        <taxon>Eukaryota</taxon>
        <taxon>Fungi</taxon>
        <taxon>Fungi incertae sedis</taxon>
        <taxon>Mucoromycota</taxon>
        <taxon>Mucoromycotina</taxon>
        <taxon>Mucoromycetes</taxon>
        <taxon>Mucorales</taxon>
        <taxon>Mucorineae</taxon>
        <taxon>Rhizopodaceae</taxon>
        <taxon>Rhizopus</taxon>
    </lineage>
</organism>
<reference evidence="2 3" key="1">
    <citation type="journal article" date="2018" name="G3 (Bethesda)">
        <title>Phylogenetic and Phylogenomic Definition of Rhizopus Species.</title>
        <authorList>
            <person name="Gryganskyi A.P."/>
            <person name="Golan J."/>
            <person name="Dolatabadi S."/>
            <person name="Mondo S."/>
            <person name="Robb S."/>
            <person name="Idnurm A."/>
            <person name="Muszewska A."/>
            <person name="Steczkiewicz K."/>
            <person name="Masonjones S."/>
            <person name="Liao H.L."/>
            <person name="Gajdeczka M.T."/>
            <person name="Anike F."/>
            <person name="Vuek A."/>
            <person name="Anishchenko I.M."/>
            <person name="Voigt K."/>
            <person name="de Hoog G.S."/>
            <person name="Smith M.E."/>
            <person name="Heitman J."/>
            <person name="Vilgalys R."/>
            <person name="Stajich J.E."/>
        </authorList>
    </citation>
    <scope>NUCLEOTIDE SEQUENCE [LARGE SCALE GENOMIC DNA]</scope>
    <source>
        <strain evidence="2 3">LSU 92-RS-03</strain>
    </source>
</reference>
<evidence type="ECO:0000313" key="3">
    <source>
        <dbReference type="Proteomes" id="UP000253551"/>
    </source>
</evidence>
<feature type="non-terminal residue" evidence="2">
    <location>
        <position position="1"/>
    </location>
</feature>
<dbReference type="Proteomes" id="UP000253551">
    <property type="component" value="Unassembled WGS sequence"/>
</dbReference>
<protein>
    <submittedName>
        <fullName evidence="2">Uncharacterized protein</fullName>
    </submittedName>
</protein>
<sequence>GIKFWPDVDTSYRPPSTSEEVRSALDKMKANREERWRKALQEKKTQATSANNNNSEQ</sequence>